<dbReference type="EMBL" id="SKBN01000084">
    <property type="protein sequence ID" value="TGJ83763.1"/>
    <property type="molecule type" value="Genomic_DNA"/>
</dbReference>
<sequence length="401" mass="44449">MPPRTSMKIFLATARAALTAPPSKRTRPLTFVVGNESADLDSLCSALLLAYFHTYAPPKKRDGSLAVSTLHIPVCHLQRADLALRPEKDSTGTESIRPEDTHWLLVDHNAMTGTLANKFASRVFGCVDHHADEDVIPRDTEVRVIDKSGSCMSLVLERCADTWEALGTGDGSAGAEIIDAQLARLALAPILIDTANLGDKNKTTAHDERAVALAESKMEGQGYDRDVFFNRLSELKEDIADMSLRDVFRKDYKEWRVRGLNLGTSSVPRGFAYLNARGESGAFGSALRDWAGERDGRVDNGEKMDLVVLLTTFQDKDGRFCRELLLWARSEAGIRAAELFEETYADKLRLEAWGDGVLDIRGDDDGTSEWRRCWAQRAVEHSRKQIAPMLRDALKEVSGRA</sequence>
<dbReference type="InterPro" id="IPR001667">
    <property type="entry name" value="DDH_dom"/>
</dbReference>
<accession>A0A4Z0YZ16</accession>
<dbReference type="PANTHER" id="PTHR12112">
    <property type="entry name" value="BNIP - RELATED"/>
    <property type="match status" value="1"/>
</dbReference>
<dbReference type="InterPro" id="IPR004097">
    <property type="entry name" value="DHHA2"/>
</dbReference>
<feature type="domain" description="DHHA2" evidence="5">
    <location>
        <begin position="229"/>
        <end position="394"/>
    </location>
</feature>
<evidence type="ECO:0000256" key="1">
    <source>
        <dbReference type="ARBA" id="ARBA00001936"/>
    </source>
</evidence>
<evidence type="ECO:0000313" key="7">
    <source>
        <dbReference type="Proteomes" id="UP000297716"/>
    </source>
</evidence>
<dbReference type="AlphaFoldDB" id="A0A4Z0YZ16"/>
<dbReference type="Gene3D" id="3.90.1640.10">
    <property type="entry name" value="inorganic pyrophosphatase (n-terminal core)"/>
    <property type="match status" value="1"/>
</dbReference>
<evidence type="ECO:0000313" key="6">
    <source>
        <dbReference type="EMBL" id="TGJ83763.1"/>
    </source>
</evidence>
<evidence type="ECO:0000256" key="2">
    <source>
        <dbReference type="ARBA" id="ARBA00022723"/>
    </source>
</evidence>
<dbReference type="OrthoDB" id="374045at2759"/>
<comment type="cofactor">
    <cofactor evidence="1">
        <name>Mn(2+)</name>
        <dbReference type="ChEBI" id="CHEBI:29035"/>
    </cofactor>
</comment>
<dbReference type="Pfam" id="PF02833">
    <property type="entry name" value="DHHA2"/>
    <property type="match status" value="1"/>
</dbReference>
<proteinExistence type="predicted"/>
<evidence type="ECO:0000259" key="5">
    <source>
        <dbReference type="SMART" id="SM01131"/>
    </source>
</evidence>
<dbReference type="Proteomes" id="UP000297716">
    <property type="component" value="Unassembled WGS sequence"/>
</dbReference>
<dbReference type="InterPro" id="IPR038763">
    <property type="entry name" value="DHH_sf"/>
</dbReference>
<name>A0A4Z0YZ16_9PEZI</name>
<dbReference type="Pfam" id="PF01368">
    <property type="entry name" value="DHH"/>
    <property type="match status" value="1"/>
</dbReference>
<evidence type="ECO:0000256" key="4">
    <source>
        <dbReference type="ARBA" id="ARBA00023211"/>
    </source>
</evidence>
<dbReference type="PANTHER" id="PTHR12112:SF39">
    <property type="entry name" value="EG:152A3.5 PROTEIN (FBGN0003116_PN PROTEIN)"/>
    <property type="match status" value="1"/>
</dbReference>
<keyword evidence="4" id="KW-0464">Manganese</keyword>
<dbReference type="InterPro" id="IPR038222">
    <property type="entry name" value="DHHA2_dom_sf"/>
</dbReference>
<dbReference type="SUPFAM" id="SSF64182">
    <property type="entry name" value="DHH phosphoesterases"/>
    <property type="match status" value="1"/>
</dbReference>
<keyword evidence="2" id="KW-0479">Metal-binding</keyword>
<keyword evidence="7" id="KW-1185">Reference proteome</keyword>
<dbReference type="SMART" id="SM01131">
    <property type="entry name" value="DHHA2"/>
    <property type="match status" value="1"/>
</dbReference>
<dbReference type="STRING" id="37992.A0A4Z0YZ16"/>
<evidence type="ECO:0000256" key="3">
    <source>
        <dbReference type="ARBA" id="ARBA00022801"/>
    </source>
</evidence>
<protein>
    <recommendedName>
        <fullName evidence="5">DHHA2 domain-containing protein</fullName>
    </recommendedName>
</protein>
<gene>
    <name evidence="6" type="ORF">E0Z10_g5001</name>
</gene>
<comment type="caution">
    <text evidence="6">The sequence shown here is derived from an EMBL/GenBank/DDBJ whole genome shotgun (WGS) entry which is preliminary data.</text>
</comment>
<dbReference type="GO" id="GO:0046872">
    <property type="term" value="F:metal ion binding"/>
    <property type="evidence" value="ECO:0007669"/>
    <property type="project" value="UniProtKB-KW"/>
</dbReference>
<dbReference type="GO" id="GO:0005737">
    <property type="term" value="C:cytoplasm"/>
    <property type="evidence" value="ECO:0007669"/>
    <property type="project" value="InterPro"/>
</dbReference>
<reference evidence="6 7" key="1">
    <citation type="submission" date="2019-03" db="EMBL/GenBank/DDBJ databases">
        <title>Draft genome sequence of Xylaria hypoxylon DSM 108379, a ubiquitous saprotrophic-parasitic fungi on hardwood.</title>
        <authorList>
            <person name="Buettner E."/>
            <person name="Leonhardt S."/>
            <person name="Gebauer A.M."/>
            <person name="Liers C."/>
            <person name="Hofrichter M."/>
            <person name="Kellner H."/>
        </authorList>
    </citation>
    <scope>NUCLEOTIDE SEQUENCE [LARGE SCALE GENOMIC DNA]</scope>
    <source>
        <strain evidence="6 7">DSM 108379</strain>
    </source>
</reference>
<dbReference type="GO" id="GO:0004309">
    <property type="term" value="F:exopolyphosphatase activity"/>
    <property type="evidence" value="ECO:0007669"/>
    <property type="project" value="TreeGrafter"/>
</dbReference>
<dbReference type="Gene3D" id="3.10.310.20">
    <property type="entry name" value="DHHA2 domain"/>
    <property type="match status" value="1"/>
</dbReference>
<organism evidence="6 7">
    <name type="scientific">Xylaria hypoxylon</name>
    <dbReference type="NCBI Taxonomy" id="37992"/>
    <lineage>
        <taxon>Eukaryota</taxon>
        <taxon>Fungi</taxon>
        <taxon>Dikarya</taxon>
        <taxon>Ascomycota</taxon>
        <taxon>Pezizomycotina</taxon>
        <taxon>Sordariomycetes</taxon>
        <taxon>Xylariomycetidae</taxon>
        <taxon>Xylariales</taxon>
        <taxon>Xylariaceae</taxon>
        <taxon>Xylaria</taxon>
    </lineage>
</organism>
<keyword evidence="3" id="KW-0378">Hydrolase</keyword>